<dbReference type="AlphaFoldDB" id="A0A1S1QV49"/>
<protein>
    <submittedName>
        <fullName evidence="3">Phosphatase</fullName>
    </submittedName>
</protein>
<dbReference type="SMART" id="SM00226">
    <property type="entry name" value="LMWPc"/>
    <property type="match status" value="1"/>
</dbReference>
<organism evidence="3 4">
    <name type="scientific">Parafrankia soli</name>
    <dbReference type="NCBI Taxonomy" id="2599596"/>
    <lineage>
        <taxon>Bacteria</taxon>
        <taxon>Bacillati</taxon>
        <taxon>Actinomycetota</taxon>
        <taxon>Actinomycetes</taxon>
        <taxon>Frankiales</taxon>
        <taxon>Frankiaceae</taxon>
        <taxon>Parafrankia</taxon>
    </lineage>
</organism>
<accession>A0A1S1QV49</accession>
<evidence type="ECO:0000313" key="3">
    <source>
        <dbReference type="EMBL" id="OHV37597.1"/>
    </source>
</evidence>
<dbReference type="Gene3D" id="3.40.50.2300">
    <property type="match status" value="1"/>
</dbReference>
<dbReference type="CDD" id="cd16345">
    <property type="entry name" value="LMWP_ArsC"/>
    <property type="match status" value="1"/>
</dbReference>
<gene>
    <name evidence="3" type="ORF">BBK14_33230</name>
</gene>
<comment type="caution">
    <text evidence="3">The sequence shown here is derived from an EMBL/GenBank/DDBJ whole genome shotgun (WGS) entry which is preliminary data.</text>
</comment>
<feature type="domain" description="Phosphotyrosine protein phosphatase I" evidence="2">
    <location>
        <begin position="92"/>
        <end position="217"/>
    </location>
</feature>
<dbReference type="Proteomes" id="UP000179769">
    <property type="component" value="Unassembled WGS sequence"/>
</dbReference>
<dbReference type="Pfam" id="PF21234">
    <property type="entry name" value="Phosphatase-like_N"/>
    <property type="match status" value="1"/>
</dbReference>
<dbReference type="NCBIfam" id="NF046112">
    <property type="entry name" value="MSMEG_6209_Nter"/>
    <property type="match status" value="1"/>
</dbReference>
<keyword evidence="1" id="KW-0059">Arsenical resistance</keyword>
<evidence type="ECO:0000256" key="1">
    <source>
        <dbReference type="ARBA" id="ARBA00022849"/>
    </source>
</evidence>
<dbReference type="GO" id="GO:0046685">
    <property type="term" value="P:response to arsenic-containing substance"/>
    <property type="evidence" value="ECO:0007669"/>
    <property type="project" value="UniProtKB-KW"/>
</dbReference>
<dbReference type="InterPro" id="IPR036196">
    <property type="entry name" value="Ptyr_pPase_sf"/>
</dbReference>
<evidence type="ECO:0000259" key="2">
    <source>
        <dbReference type="SMART" id="SM00226"/>
    </source>
</evidence>
<dbReference type="EMBL" id="MAXA01000112">
    <property type="protein sequence ID" value="OHV37597.1"/>
    <property type="molecule type" value="Genomic_DNA"/>
</dbReference>
<dbReference type="Pfam" id="PF01451">
    <property type="entry name" value="LMWPc"/>
    <property type="match status" value="1"/>
</dbReference>
<dbReference type="SUPFAM" id="SSF52788">
    <property type="entry name" value="Phosphotyrosine protein phosphatases I"/>
    <property type="match status" value="1"/>
</dbReference>
<dbReference type="RefSeq" id="WP_071061432.1">
    <property type="nucleotide sequence ID" value="NZ_MAXA01000112.1"/>
</dbReference>
<dbReference type="Gene3D" id="1.10.8.1060">
    <property type="entry name" value="Corynebacterium glutamicum thioredoxin-dependent arsenate reductase, N-terminal domain"/>
    <property type="match status" value="1"/>
</dbReference>
<dbReference type="PANTHER" id="PTHR43428">
    <property type="entry name" value="ARSENATE REDUCTASE"/>
    <property type="match status" value="1"/>
</dbReference>
<sequence length="228" mass="24719">MTTPDTPTSLGDVAGLEPATARALHSAAERLAYAYDTTFDAAEVRELLVDSYRQLARTARITQFLPTLAERLTRERLEALGATRGLIAKRVPEVLFVCVRNAGRSQMAAALTRHYAGTALHIRTGGSDPGEHIHPDVVAAMKDIGLSLDEEFPKPLTDDILAAADVVITMGCGDRCPYLPGKRYEDWPIDDPDGAPADQLAAIRDDIDHRVRGLIASLLPDLTLPVSR</sequence>
<dbReference type="PANTHER" id="PTHR43428:SF1">
    <property type="entry name" value="ARSENATE REDUCTASE"/>
    <property type="match status" value="1"/>
</dbReference>
<dbReference type="InterPro" id="IPR023485">
    <property type="entry name" value="Ptyr_pPase"/>
</dbReference>
<dbReference type="OrthoDB" id="3173333at2"/>
<reference evidence="4" key="1">
    <citation type="submission" date="2016-07" db="EMBL/GenBank/DDBJ databases">
        <title>Frankia sp. NRRL B-16219 Genome sequencing.</title>
        <authorList>
            <person name="Ghodhbane-Gtari F."/>
            <person name="Swanson E."/>
            <person name="Gueddou A."/>
            <person name="Louati M."/>
            <person name="Nouioui I."/>
            <person name="Hezbri K."/>
            <person name="Abebe-Akele F."/>
            <person name="Simpson S."/>
            <person name="Morris K."/>
            <person name="Thomas K."/>
            <person name="Gtari M."/>
            <person name="Tisa L.S."/>
        </authorList>
    </citation>
    <scope>NUCLEOTIDE SEQUENCE [LARGE SCALE GENOMIC DNA]</scope>
    <source>
        <strain evidence="4">NRRL B-16219</strain>
    </source>
</reference>
<evidence type="ECO:0000313" key="4">
    <source>
        <dbReference type="Proteomes" id="UP000179769"/>
    </source>
</evidence>
<dbReference type="InterPro" id="IPR048716">
    <property type="entry name" value="Phosphatase-like_N"/>
</dbReference>
<name>A0A1S1QV49_9ACTN</name>
<keyword evidence="4" id="KW-1185">Reference proteome</keyword>
<proteinExistence type="predicted"/>